<accession>A0A067FIY1</accession>
<evidence type="ECO:0000313" key="1">
    <source>
        <dbReference type="EMBL" id="KDO63141.1"/>
    </source>
</evidence>
<sequence>MEMSLTASSFSKPLFFSNQSLSKTHFLTAANNTNTSTTIKTRRPTCIKAANSSPSIAQTLSTNWDVSNFAVNNNTSSPYLPKFEELDTTNMLLRQRIIFLGSQ</sequence>
<dbReference type="Proteomes" id="UP000027120">
    <property type="component" value="Unassembled WGS sequence"/>
</dbReference>
<proteinExistence type="predicted"/>
<dbReference type="STRING" id="2711.A0A067FIY1"/>
<protein>
    <submittedName>
        <fullName evidence="1">Uncharacterized protein</fullName>
    </submittedName>
</protein>
<gene>
    <name evidence="1" type="ORF">CISIN_1g0202052mg</name>
</gene>
<feature type="non-terminal residue" evidence="1">
    <location>
        <position position="103"/>
    </location>
</feature>
<keyword evidence="2" id="KW-1185">Reference proteome</keyword>
<evidence type="ECO:0000313" key="2">
    <source>
        <dbReference type="Proteomes" id="UP000027120"/>
    </source>
</evidence>
<reference evidence="1 2" key="1">
    <citation type="submission" date="2014-04" db="EMBL/GenBank/DDBJ databases">
        <authorList>
            <consortium name="International Citrus Genome Consortium"/>
            <person name="Gmitter F."/>
            <person name="Chen C."/>
            <person name="Farmerie W."/>
            <person name="Harkins T."/>
            <person name="Desany B."/>
            <person name="Mohiuddin M."/>
            <person name="Kodira C."/>
            <person name="Borodovsky M."/>
            <person name="Lomsadze A."/>
            <person name="Burns P."/>
            <person name="Jenkins J."/>
            <person name="Prochnik S."/>
            <person name="Shu S."/>
            <person name="Chapman J."/>
            <person name="Pitluck S."/>
            <person name="Schmutz J."/>
            <person name="Rokhsar D."/>
        </authorList>
    </citation>
    <scope>NUCLEOTIDE SEQUENCE</scope>
</reference>
<dbReference type="AlphaFoldDB" id="A0A067FIY1"/>
<name>A0A067FIY1_CITSI</name>
<organism evidence="1 2">
    <name type="scientific">Citrus sinensis</name>
    <name type="common">Sweet orange</name>
    <name type="synonym">Citrus aurantium var. sinensis</name>
    <dbReference type="NCBI Taxonomy" id="2711"/>
    <lineage>
        <taxon>Eukaryota</taxon>
        <taxon>Viridiplantae</taxon>
        <taxon>Streptophyta</taxon>
        <taxon>Embryophyta</taxon>
        <taxon>Tracheophyta</taxon>
        <taxon>Spermatophyta</taxon>
        <taxon>Magnoliopsida</taxon>
        <taxon>eudicotyledons</taxon>
        <taxon>Gunneridae</taxon>
        <taxon>Pentapetalae</taxon>
        <taxon>rosids</taxon>
        <taxon>malvids</taxon>
        <taxon>Sapindales</taxon>
        <taxon>Rutaceae</taxon>
        <taxon>Aurantioideae</taxon>
        <taxon>Citrus</taxon>
    </lineage>
</organism>
<dbReference type="EMBL" id="KK784914">
    <property type="protein sequence ID" value="KDO63141.1"/>
    <property type="molecule type" value="Genomic_DNA"/>
</dbReference>